<name>A0AAD7MFR4_9AGAR</name>
<dbReference type="Proteomes" id="UP001215280">
    <property type="component" value="Unassembled WGS sequence"/>
</dbReference>
<keyword evidence="1" id="KW-0812">Transmembrane</keyword>
<dbReference type="AlphaFoldDB" id="A0AAD7MFR4"/>
<organism evidence="2 3">
    <name type="scientific">Mycena maculata</name>
    <dbReference type="NCBI Taxonomy" id="230809"/>
    <lineage>
        <taxon>Eukaryota</taxon>
        <taxon>Fungi</taxon>
        <taxon>Dikarya</taxon>
        <taxon>Basidiomycota</taxon>
        <taxon>Agaricomycotina</taxon>
        <taxon>Agaricomycetes</taxon>
        <taxon>Agaricomycetidae</taxon>
        <taxon>Agaricales</taxon>
        <taxon>Marasmiineae</taxon>
        <taxon>Mycenaceae</taxon>
        <taxon>Mycena</taxon>
    </lineage>
</organism>
<evidence type="ECO:0000313" key="3">
    <source>
        <dbReference type="Proteomes" id="UP001215280"/>
    </source>
</evidence>
<evidence type="ECO:0000256" key="1">
    <source>
        <dbReference type="SAM" id="Phobius"/>
    </source>
</evidence>
<feature type="transmembrane region" description="Helical" evidence="1">
    <location>
        <begin position="89"/>
        <end position="109"/>
    </location>
</feature>
<feature type="transmembrane region" description="Helical" evidence="1">
    <location>
        <begin position="59"/>
        <end position="77"/>
    </location>
</feature>
<keyword evidence="1" id="KW-0472">Membrane</keyword>
<keyword evidence="3" id="KW-1185">Reference proteome</keyword>
<accession>A0AAD7MFR4</accession>
<sequence length="239" mass="27192">MFRPMQSSRAEMVASTLVAMSVDGILVLRYTDYSASWNFSSVLHWHRVWLLYGKSRRLIYILIPLLIGYISLLPPLLNGCYSLTVPRLFTYYALPYFLMAILMFSMTAYKCAKHLRRTGRFSQMPVVTLFSRDGVFLFLTIMLYSIVEIIIWSSTRASLAQVPVIIPAVVGARILLNIKNLASEVNADAVPATELTTLSRSTRRQSLAANVRIPWHLRTGEVGNSTEMSRRELLELDHQ</sequence>
<dbReference type="EMBL" id="JARJLG010000369">
    <property type="protein sequence ID" value="KAJ7714472.1"/>
    <property type="molecule type" value="Genomic_DNA"/>
</dbReference>
<protein>
    <submittedName>
        <fullName evidence="2">Uncharacterized protein</fullName>
    </submittedName>
</protein>
<evidence type="ECO:0000313" key="2">
    <source>
        <dbReference type="EMBL" id="KAJ7714472.1"/>
    </source>
</evidence>
<feature type="transmembrane region" description="Helical" evidence="1">
    <location>
        <begin position="158"/>
        <end position="176"/>
    </location>
</feature>
<reference evidence="2" key="1">
    <citation type="submission" date="2023-03" db="EMBL/GenBank/DDBJ databases">
        <title>Massive genome expansion in bonnet fungi (Mycena s.s.) driven by repeated elements and novel gene families across ecological guilds.</title>
        <authorList>
            <consortium name="Lawrence Berkeley National Laboratory"/>
            <person name="Harder C.B."/>
            <person name="Miyauchi S."/>
            <person name="Viragh M."/>
            <person name="Kuo A."/>
            <person name="Thoen E."/>
            <person name="Andreopoulos B."/>
            <person name="Lu D."/>
            <person name="Skrede I."/>
            <person name="Drula E."/>
            <person name="Henrissat B."/>
            <person name="Morin E."/>
            <person name="Kohler A."/>
            <person name="Barry K."/>
            <person name="LaButti K."/>
            <person name="Morin E."/>
            <person name="Salamov A."/>
            <person name="Lipzen A."/>
            <person name="Mereny Z."/>
            <person name="Hegedus B."/>
            <person name="Baldrian P."/>
            <person name="Stursova M."/>
            <person name="Weitz H."/>
            <person name="Taylor A."/>
            <person name="Grigoriev I.V."/>
            <person name="Nagy L.G."/>
            <person name="Martin F."/>
            <person name="Kauserud H."/>
        </authorList>
    </citation>
    <scope>NUCLEOTIDE SEQUENCE</scope>
    <source>
        <strain evidence="2">CBHHK188m</strain>
    </source>
</reference>
<comment type="caution">
    <text evidence="2">The sequence shown here is derived from an EMBL/GenBank/DDBJ whole genome shotgun (WGS) entry which is preliminary data.</text>
</comment>
<gene>
    <name evidence="2" type="ORF">DFH07DRAFT_863365</name>
</gene>
<feature type="transmembrane region" description="Helical" evidence="1">
    <location>
        <begin position="130"/>
        <end position="152"/>
    </location>
</feature>
<keyword evidence="1" id="KW-1133">Transmembrane helix</keyword>
<proteinExistence type="predicted"/>